<evidence type="ECO:0008006" key="3">
    <source>
        <dbReference type="Google" id="ProtNLM"/>
    </source>
</evidence>
<evidence type="ECO:0000313" key="1">
    <source>
        <dbReference type="EMBL" id="NQV64140.1"/>
    </source>
</evidence>
<accession>A0A973A7H3</accession>
<proteinExistence type="predicted"/>
<protein>
    <recommendedName>
        <fullName evidence="3">Alpha/beta hydrolase</fullName>
    </recommendedName>
</protein>
<sequence length="181" mass="20185">MSILYITGRNGYFQRGLGEYLNSLTGSFSGISLDPVFLRQPFDEQVARIQSAIESFTDHKIVANSYGGYLLMHALIHRSETEHDVLLLSPVLGKAISLESMSFSRPPGANRLLEALEQGRIAKPRHMEIHTGEVDHSCCPLLAAKFAEGIPADRFELIPRQGHMIARPIVQGIIDDFITRR</sequence>
<dbReference type="SUPFAM" id="SSF53474">
    <property type="entry name" value="alpha/beta-Hydrolases"/>
    <property type="match status" value="1"/>
</dbReference>
<dbReference type="EMBL" id="JABMOJ010000073">
    <property type="protein sequence ID" value="NQV64140.1"/>
    <property type="molecule type" value="Genomic_DNA"/>
</dbReference>
<dbReference type="Gene3D" id="3.40.50.1820">
    <property type="entry name" value="alpha/beta hydrolase"/>
    <property type="match status" value="1"/>
</dbReference>
<name>A0A973A7H3_9GAMM</name>
<dbReference type="Proteomes" id="UP000754644">
    <property type="component" value="Unassembled WGS sequence"/>
</dbReference>
<dbReference type="InterPro" id="IPR029058">
    <property type="entry name" value="AB_hydrolase_fold"/>
</dbReference>
<gene>
    <name evidence="1" type="ORF">HQ497_02140</name>
</gene>
<organism evidence="1 2">
    <name type="scientific">SAR86 cluster bacterium</name>
    <dbReference type="NCBI Taxonomy" id="2030880"/>
    <lineage>
        <taxon>Bacteria</taxon>
        <taxon>Pseudomonadati</taxon>
        <taxon>Pseudomonadota</taxon>
        <taxon>Gammaproteobacteria</taxon>
        <taxon>SAR86 cluster</taxon>
    </lineage>
</organism>
<reference evidence="1" key="1">
    <citation type="submission" date="2020-05" db="EMBL/GenBank/DDBJ databases">
        <title>Sulfur intermediates as new biogeochemical hubs in an aquatic model microbial ecosystem.</title>
        <authorList>
            <person name="Vigneron A."/>
        </authorList>
    </citation>
    <scope>NUCLEOTIDE SEQUENCE</scope>
    <source>
        <strain evidence="1">Bin.250</strain>
    </source>
</reference>
<dbReference type="AlphaFoldDB" id="A0A973A7H3"/>
<comment type="caution">
    <text evidence="1">The sequence shown here is derived from an EMBL/GenBank/DDBJ whole genome shotgun (WGS) entry which is preliminary data.</text>
</comment>
<evidence type="ECO:0000313" key="2">
    <source>
        <dbReference type="Proteomes" id="UP000754644"/>
    </source>
</evidence>